<sequence length="143" mass="15778">MRDGSRPGPSGAQSSHGFENEEGSIPEDSSFEELASLRSLLHFPEEVALRLTDTEYQLFYQTRGRWSPWVECARTAMGHLPFPHQPDRSVAIARSGVGRAVLIVTRDGGRCRHFAFAETELPYLHGAETSAPTSCYLESEGAP</sequence>
<evidence type="ECO:0000256" key="1">
    <source>
        <dbReference type="SAM" id="MobiDB-lite"/>
    </source>
</evidence>
<gene>
    <name evidence="2" type="ORF">DIATSA_LOCUS7490</name>
</gene>
<proteinExistence type="predicted"/>
<dbReference type="EMBL" id="OU893351">
    <property type="protein sequence ID" value="CAG9789784.1"/>
    <property type="molecule type" value="Genomic_DNA"/>
</dbReference>
<accession>A0A9N9R539</accession>
<dbReference type="AlphaFoldDB" id="A0A9N9R539"/>
<dbReference type="OrthoDB" id="269822at2759"/>
<protein>
    <submittedName>
        <fullName evidence="2">Uncharacterized protein</fullName>
    </submittedName>
</protein>
<reference evidence="2" key="1">
    <citation type="submission" date="2021-12" db="EMBL/GenBank/DDBJ databases">
        <authorList>
            <person name="King R."/>
        </authorList>
    </citation>
    <scope>NUCLEOTIDE SEQUENCE</scope>
</reference>
<keyword evidence="3" id="KW-1185">Reference proteome</keyword>
<reference evidence="2" key="2">
    <citation type="submission" date="2022-10" db="EMBL/GenBank/DDBJ databases">
        <authorList>
            <consortium name="ENA_rothamsted_submissions"/>
            <consortium name="culmorum"/>
            <person name="King R."/>
        </authorList>
    </citation>
    <scope>NUCLEOTIDE SEQUENCE</scope>
</reference>
<name>A0A9N9R539_9NEOP</name>
<organism evidence="2 3">
    <name type="scientific">Diatraea saccharalis</name>
    <name type="common">sugarcane borer</name>
    <dbReference type="NCBI Taxonomy" id="40085"/>
    <lineage>
        <taxon>Eukaryota</taxon>
        <taxon>Metazoa</taxon>
        <taxon>Ecdysozoa</taxon>
        <taxon>Arthropoda</taxon>
        <taxon>Hexapoda</taxon>
        <taxon>Insecta</taxon>
        <taxon>Pterygota</taxon>
        <taxon>Neoptera</taxon>
        <taxon>Endopterygota</taxon>
        <taxon>Lepidoptera</taxon>
        <taxon>Glossata</taxon>
        <taxon>Ditrysia</taxon>
        <taxon>Pyraloidea</taxon>
        <taxon>Crambidae</taxon>
        <taxon>Crambinae</taxon>
        <taxon>Diatraea</taxon>
    </lineage>
</organism>
<evidence type="ECO:0000313" key="2">
    <source>
        <dbReference type="EMBL" id="CAG9789784.1"/>
    </source>
</evidence>
<dbReference type="Proteomes" id="UP001153714">
    <property type="component" value="Chromosome 20"/>
</dbReference>
<feature type="region of interest" description="Disordered" evidence="1">
    <location>
        <begin position="1"/>
        <end position="27"/>
    </location>
</feature>
<evidence type="ECO:0000313" key="3">
    <source>
        <dbReference type="Proteomes" id="UP001153714"/>
    </source>
</evidence>